<dbReference type="GO" id="GO:0003676">
    <property type="term" value="F:nucleic acid binding"/>
    <property type="evidence" value="ECO:0007669"/>
    <property type="project" value="InterPro"/>
</dbReference>
<dbReference type="EMBL" id="JAAQTL010000001">
    <property type="protein sequence ID" value="NID13935.1"/>
    <property type="molecule type" value="Genomic_DNA"/>
</dbReference>
<organism evidence="3 4">
    <name type="scientific">Luteibacter yeojuensis</name>
    <dbReference type="NCBI Taxonomy" id="345309"/>
    <lineage>
        <taxon>Bacteria</taxon>
        <taxon>Pseudomonadati</taxon>
        <taxon>Pseudomonadota</taxon>
        <taxon>Gammaproteobacteria</taxon>
        <taxon>Lysobacterales</taxon>
        <taxon>Rhodanobacteraceae</taxon>
        <taxon>Luteibacter</taxon>
    </lineage>
</organism>
<dbReference type="GO" id="GO:0015074">
    <property type="term" value="P:DNA integration"/>
    <property type="evidence" value="ECO:0007669"/>
    <property type="project" value="InterPro"/>
</dbReference>
<evidence type="ECO:0000256" key="1">
    <source>
        <dbReference type="SAM" id="MobiDB-lite"/>
    </source>
</evidence>
<evidence type="ECO:0000313" key="3">
    <source>
        <dbReference type="EMBL" id="NID13935.1"/>
    </source>
</evidence>
<comment type="caution">
    <text evidence="3">The sequence shown here is derived from an EMBL/GenBank/DDBJ whole genome shotgun (WGS) entry which is preliminary data.</text>
</comment>
<dbReference type="PANTHER" id="PTHR46889:SF4">
    <property type="entry name" value="TRANSPOSASE INSO FOR INSERTION SEQUENCE ELEMENT IS911B-RELATED"/>
    <property type="match status" value="1"/>
</dbReference>
<feature type="region of interest" description="Disordered" evidence="1">
    <location>
        <begin position="228"/>
        <end position="250"/>
    </location>
</feature>
<feature type="domain" description="Integrase catalytic" evidence="2">
    <location>
        <begin position="78"/>
        <end position="247"/>
    </location>
</feature>
<dbReference type="PANTHER" id="PTHR46889">
    <property type="entry name" value="TRANSPOSASE INSF FOR INSERTION SEQUENCE IS3B-RELATED"/>
    <property type="match status" value="1"/>
</dbReference>
<accession>A0A7X5QRA5</accession>
<dbReference type="InterPro" id="IPR036397">
    <property type="entry name" value="RNaseH_sf"/>
</dbReference>
<dbReference type="InterPro" id="IPR048020">
    <property type="entry name" value="Transpos_IS3"/>
</dbReference>
<reference evidence="3 4" key="1">
    <citation type="journal article" date="2006" name="Int. J. Syst. Evol. Microbiol.">
        <title>Dyella yeojuensis sp. nov., isolated from greenhouse soil in Korea.</title>
        <authorList>
            <person name="Kim B.Y."/>
            <person name="Weon H.Y."/>
            <person name="Lee K.H."/>
            <person name="Seok S.J."/>
            <person name="Kwon S.W."/>
            <person name="Go S.J."/>
            <person name="Stackebrandt E."/>
        </authorList>
    </citation>
    <scope>NUCLEOTIDE SEQUENCE [LARGE SCALE GENOMIC DNA]</scope>
    <source>
        <strain evidence="3 4">DSM 17673</strain>
    </source>
</reference>
<keyword evidence="4" id="KW-1185">Reference proteome</keyword>
<gene>
    <name evidence="3" type="ORF">HBF32_00425</name>
</gene>
<dbReference type="InterPro" id="IPR025948">
    <property type="entry name" value="HTH-like_dom"/>
</dbReference>
<dbReference type="InterPro" id="IPR050900">
    <property type="entry name" value="Transposase_IS3/IS150/IS904"/>
</dbReference>
<dbReference type="Proteomes" id="UP000518878">
    <property type="component" value="Unassembled WGS sequence"/>
</dbReference>
<dbReference type="NCBIfam" id="NF033516">
    <property type="entry name" value="transpos_IS3"/>
    <property type="match status" value="1"/>
</dbReference>
<evidence type="ECO:0000313" key="4">
    <source>
        <dbReference type="Proteomes" id="UP000518878"/>
    </source>
</evidence>
<dbReference type="Pfam" id="PF13683">
    <property type="entry name" value="rve_3"/>
    <property type="match status" value="1"/>
</dbReference>
<dbReference type="Gene3D" id="3.30.420.10">
    <property type="entry name" value="Ribonuclease H-like superfamily/Ribonuclease H"/>
    <property type="match status" value="1"/>
</dbReference>
<dbReference type="InterPro" id="IPR001584">
    <property type="entry name" value="Integrase_cat-core"/>
</dbReference>
<dbReference type="SUPFAM" id="SSF53098">
    <property type="entry name" value="Ribonuclease H-like"/>
    <property type="match status" value="1"/>
</dbReference>
<evidence type="ECO:0000259" key="2">
    <source>
        <dbReference type="PROSITE" id="PS50994"/>
    </source>
</evidence>
<dbReference type="Pfam" id="PF13276">
    <property type="entry name" value="HTH_21"/>
    <property type="match status" value="1"/>
</dbReference>
<name>A0A7X5QRA5_9GAMM</name>
<dbReference type="PROSITE" id="PS50994">
    <property type="entry name" value="INTEGRASE"/>
    <property type="match status" value="1"/>
</dbReference>
<sequence length="250" mass="28580">MSAPPGDPDLVQEIRQAVAHLPSYGYRRAWALLRRDREARDALPVNRKRVYRIMRTHGLMLVRSSAWPRRSRRHEGRVAVDTSNQRWCSNGFEFRCDKGESVRGTFALDCCDREALSWAATTGGQTGDIMRDVMLAAVEKRFGATLPDRPIERLTDNGSLYIAHQTRAFARQIELDPLTTPVCSPQSNGMAGSFVRTLKRDYIAHMPKPDAPTAMRHLEEVFEHYNEHHPHSALNYRSPREFRRRVGSSP</sequence>
<protein>
    <submittedName>
        <fullName evidence="3">IS3 family transposase</fullName>
    </submittedName>
</protein>
<dbReference type="InterPro" id="IPR012337">
    <property type="entry name" value="RNaseH-like_sf"/>
</dbReference>
<dbReference type="AlphaFoldDB" id="A0A7X5QRA5"/>
<proteinExistence type="predicted"/>